<evidence type="ECO:0000256" key="3">
    <source>
        <dbReference type="SAM" id="SignalP"/>
    </source>
</evidence>
<feature type="signal peptide" evidence="3">
    <location>
        <begin position="1"/>
        <end position="23"/>
    </location>
</feature>
<protein>
    <submittedName>
        <fullName evidence="4">Uncharacterized protein</fullName>
    </submittedName>
</protein>
<name>A0A8J5H5R2_ZINOF</name>
<dbReference type="InterPro" id="IPR011009">
    <property type="entry name" value="Kinase-like_dom_sf"/>
</dbReference>
<dbReference type="InterPro" id="IPR017441">
    <property type="entry name" value="Protein_kinase_ATP_BS"/>
</dbReference>
<proteinExistence type="predicted"/>
<keyword evidence="1" id="KW-0067">ATP-binding</keyword>
<dbReference type="AlphaFoldDB" id="A0A8J5H5R2"/>
<feature type="chain" id="PRO_5035232228" evidence="3">
    <location>
        <begin position="24"/>
        <end position="246"/>
    </location>
</feature>
<organism evidence="4 5">
    <name type="scientific">Zingiber officinale</name>
    <name type="common">Ginger</name>
    <name type="synonym">Amomum zingiber</name>
    <dbReference type="NCBI Taxonomy" id="94328"/>
    <lineage>
        <taxon>Eukaryota</taxon>
        <taxon>Viridiplantae</taxon>
        <taxon>Streptophyta</taxon>
        <taxon>Embryophyta</taxon>
        <taxon>Tracheophyta</taxon>
        <taxon>Spermatophyta</taxon>
        <taxon>Magnoliopsida</taxon>
        <taxon>Liliopsida</taxon>
        <taxon>Zingiberales</taxon>
        <taxon>Zingiberaceae</taxon>
        <taxon>Zingiber</taxon>
    </lineage>
</organism>
<evidence type="ECO:0000256" key="2">
    <source>
        <dbReference type="SAM" id="MobiDB-lite"/>
    </source>
</evidence>
<keyword evidence="5" id="KW-1185">Reference proteome</keyword>
<accession>A0A8J5H5R2</accession>
<sequence length="246" mass="27568">MRLSVKNLVFFFAVVFLCPFGFPSPSSPSSIFRFLIREKETTIGKKDSGEEEEKMTMTREWGIALVRLQDLPLLQLPHRRSTSRTSGSETTTGKVSNLSSSTTLGESSGNDISVEKVFPEGRILEAPNLRVYTFVELRRSTRNFKPESVLGEGGFGKVYKGWVEEKTLNPSKSSVGTLVAVKKLNPESVQGLEEWQVLILSKFAKIAMGDGEGSASREMGFTNLKYSRVEIDEVRFEWAKCMLDYI</sequence>
<feature type="binding site" evidence="1">
    <location>
        <position position="183"/>
    </location>
    <ligand>
        <name>ATP</name>
        <dbReference type="ChEBI" id="CHEBI:30616"/>
    </ligand>
</feature>
<dbReference type="PROSITE" id="PS00107">
    <property type="entry name" value="PROTEIN_KINASE_ATP"/>
    <property type="match status" value="1"/>
</dbReference>
<gene>
    <name evidence="4" type="ORF">ZIOFF_018186</name>
</gene>
<dbReference type="PANTHER" id="PTHR45621">
    <property type="entry name" value="OS01G0588500 PROTEIN-RELATED"/>
    <property type="match status" value="1"/>
</dbReference>
<evidence type="ECO:0000313" key="4">
    <source>
        <dbReference type="EMBL" id="KAG6521120.1"/>
    </source>
</evidence>
<evidence type="ECO:0000313" key="5">
    <source>
        <dbReference type="Proteomes" id="UP000734854"/>
    </source>
</evidence>
<reference evidence="4 5" key="1">
    <citation type="submission" date="2020-08" db="EMBL/GenBank/DDBJ databases">
        <title>Plant Genome Project.</title>
        <authorList>
            <person name="Zhang R.-G."/>
        </authorList>
    </citation>
    <scope>NUCLEOTIDE SEQUENCE [LARGE SCALE GENOMIC DNA]</scope>
    <source>
        <tissue evidence="4">Rhizome</tissue>
    </source>
</reference>
<dbReference type="InterPro" id="IPR050823">
    <property type="entry name" value="Plant_Ser_Thr_Prot_Kinase"/>
</dbReference>
<keyword evidence="1" id="KW-0547">Nucleotide-binding</keyword>
<dbReference type="SUPFAM" id="SSF56112">
    <property type="entry name" value="Protein kinase-like (PK-like)"/>
    <property type="match status" value="1"/>
</dbReference>
<dbReference type="Proteomes" id="UP000734854">
    <property type="component" value="Unassembled WGS sequence"/>
</dbReference>
<feature type="region of interest" description="Disordered" evidence="2">
    <location>
        <begin position="78"/>
        <end position="108"/>
    </location>
</feature>
<feature type="compositionally biased region" description="Low complexity" evidence="2">
    <location>
        <begin position="83"/>
        <end position="108"/>
    </location>
</feature>
<dbReference type="Gene3D" id="3.30.200.20">
    <property type="entry name" value="Phosphorylase Kinase, domain 1"/>
    <property type="match status" value="1"/>
</dbReference>
<comment type="caution">
    <text evidence="4">The sequence shown here is derived from an EMBL/GenBank/DDBJ whole genome shotgun (WGS) entry which is preliminary data.</text>
</comment>
<dbReference type="GO" id="GO:0005524">
    <property type="term" value="F:ATP binding"/>
    <property type="evidence" value="ECO:0007669"/>
    <property type="project" value="UniProtKB-UniRule"/>
</dbReference>
<dbReference type="EMBL" id="JACMSC010000005">
    <property type="protein sequence ID" value="KAG6521120.1"/>
    <property type="molecule type" value="Genomic_DNA"/>
</dbReference>
<keyword evidence="3" id="KW-0732">Signal</keyword>
<evidence type="ECO:0000256" key="1">
    <source>
        <dbReference type="PROSITE-ProRule" id="PRU10141"/>
    </source>
</evidence>